<dbReference type="AlphaFoldDB" id="A0A8I1E959"/>
<accession>A0A8I1E959</accession>
<organism evidence="1 2">
    <name type="scientific">Pseudomonas rhodesiae</name>
    <dbReference type="NCBI Taxonomy" id="76760"/>
    <lineage>
        <taxon>Bacteria</taxon>
        <taxon>Pseudomonadati</taxon>
        <taxon>Pseudomonadota</taxon>
        <taxon>Gammaproteobacteria</taxon>
        <taxon>Pseudomonadales</taxon>
        <taxon>Pseudomonadaceae</taxon>
        <taxon>Pseudomonas</taxon>
    </lineage>
</organism>
<dbReference type="EMBL" id="JAEILH010000048">
    <property type="protein sequence ID" value="MBI6627342.1"/>
    <property type="molecule type" value="Genomic_DNA"/>
</dbReference>
<sequence>MPDVQRQVFLDKLVSGAAAHLQLAAGIKVCALQAGMQPGMALLIARESLQPGQLQRVLERRFEYASLYDGCFAYLDAQNALVIWHALPTARNTLEKTLSRMLSLANLSALDTTSSR</sequence>
<proteinExistence type="predicted"/>
<protein>
    <submittedName>
        <fullName evidence="1">Transcriptional regulator</fullName>
    </submittedName>
</protein>
<reference evidence="1" key="1">
    <citation type="submission" date="2020-12" db="EMBL/GenBank/DDBJ databases">
        <title>Comparative genomic insights into the epidemiology and virulence of plant pathogenic Pseudomonads from Turkey.</title>
        <authorList>
            <person name="Dillon M."/>
            <person name="Ruiz-Bedoya T."/>
            <person name="Bendalovic-Torma C."/>
            <person name="Guttman K.M."/>
            <person name="Kwak H."/>
            <person name="Middleton M.A."/>
            <person name="Wang P.W."/>
            <person name="Horuz S."/>
            <person name="Aysan Y."/>
            <person name="Guttman D.S."/>
        </authorList>
    </citation>
    <scope>NUCLEOTIDE SEQUENCE</scope>
    <source>
        <strain evidence="1">S5_IA_3a</strain>
    </source>
</reference>
<dbReference type="RefSeq" id="WP_169903772.1">
    <property type="nucleotide sequence ID" value="NZ_JAAQXE010000021.1"/>
</dbReference>
<gene>
    <name evidence="1" type="ORF">YA0853_27375</name>
</gene>
<name>A0A8I1E959_9PSED</name>
<dbReference type="Proteomes" id="UP000645865">
    <property type="component" value="Unassembled WGS sequence"/>
</dbReference>
<evidence type="ECO:0000313" key="2">
    <source>
        <dbReference type="Proteomes" id="UP000645865"/>
    </source>
</evidence>
<evidence type="ECO:0000313" key="1">
    <source>
        <dbReference type="EMBL" id="MBI6627342.1"/>
    </source>
</evidence>
<comment type="caution">
    <text evidence="1">The sequence shown here is derived from an EMBL/GenBank/DDBJ whole genome shotgun (WGS) entry which is preliminary data.</text>
</comment>